<name>X0SRU4_9ZZZZ</name>
<organism evidence="2">
    <name type="scientific">marine sediment metagenome</name>
    <dbReference type="NCBI Taxonomy" id="412755"/>
    <lineage>
        <taxon>unclassified sequences</taxon>
        <taxon>metagenomes</taxon>
        <taxon>ecological metagenomes</taxon>
    </lineage>
</organism>
<dbReference type="NCBIfam" id="NF033564">
    <property type="entry name" value="transpos_ISAs1"/>
    <property type="match status" value="1"/>
</dbReference>
<dbReference type="InterPro" id="IPR047647">
    <property type="entry name" value="ISAs1_transpos"/>
</dbReference>
<dbReference type="InterPro" id="IPR051698">
    <property type="entry name" value="Transposase_11-like"/>
</dbReference>
<sequence length="169" mass="19908">SFFMETEVDNKTDKIDDFYEEVDKGHGRLEIRKCYVSSQLDWLPNRKDWKDLNTIIMIESSRELKEEVSVERRFYISSLATDAEMIAKAIREHWGVENKLHWVLDVTFHEDDSRVRKDHAPENMSLIRRWTINMLKTAQKNFKGISLKGLRKKAGWGDSTLDVVLQGDF</sequence>
<reference evidence="2" key="1">
    <citation type="journal article" date="2014" name="Front. Microbiol.">
        <title>High frequency of phylogenetically diverse reductive dehalogenase-homologous genes in deep subseafloor sedimentary metagenomes.</title>
        <authorList>
            <person name="Kawai M."/>
            <person name="Futagami T."/>
            <person name="Toyoda A."/>
            <person name="Takaki Y."/>
            <person name="Nishi S."/>
            <person name="Hori S."/>
            <person name="Arai W."/>
            <person name="Tsubouchi T."/>
            <person name="Morono Y."/>
            <person name="Uchiyama I."/>
            <person name="Ito T."/>
            <person name="Fujiyama A."/>
            <person name="Inagaki F."/>
            <person name="Takami H."/>
        </authorList>
    </citation>
    <scope>NUCLEOTIDE SEQUENCE</scope>
    <source>
        <strain evidence="2">Expedition CK06-06</strain>
    </source>
</reference>
<dbReference type="GO" id="GO:0004803">
    <property type="term" value="F:transposase activity"/>
    <property type="evidence" value="ECO:0007669"/>
    <property type="project" value="InterPro"/>
</dbReference>
<protein>
    <recommendedName>
        <fullName evidence="1">Transposase IS4-like domain-containing protein</fullName>
    </recommendedName>
</protein>
<dbReference type="GO" id="GO:0003677">
    <property type="term" value="F:DNA binding"/>
    <property type="evidence" value="ECO:0007669"/>
    <property type="project" value="InterPro"/>
</dbReference>
<dbReference type="EMBL" id="BARS01005732">
    <property type="protein sequence ID" value="GAF77866.1"/>
    <property type="molecule type" value="Genomic_DNA"/>
</dbReference>
<feature type="non-terminal residue" evidence="2">
    <location>
        <position position="1"/>
    </location>
</feature>
<dbReference type="AlphaFoldDB" id="X0SRU4"/>
<evidence type="ECO:0000313" key="2">
    <source>
        <dbReference type="EMBL" id="GAF77866.1"/>
    </source>
</evidence>
<dbReference type="PANTHER" id="PTHR30298:SF0">
    <property type="entry name" value="PROTEIN YBFL-RELATED"/>
    <property type="match status" value="1"/>
</dbReference>
<dbReference type="Pfam" id="PF01609">
    <property type="entry name" value="DDE_Tnp_1"/>
    <property type="match status" value="1"/>
</dbReference>
<accession>X0SRU4</accession>
<feature type="domain" description="Transposase IS4-like" evidence="1">
    <location>
        <begin position="41"/>
        <end position="134"/>
    </location>
</feature>
<dbReference type="InterPro" id="IPR002559">
    <property type="entry name" value="Transposase_11"/>
</dbReference>
<evidence type="ECO:0000259" key="1">
    <source>
        <dbReference type="Pfam" id="PF01609"/>
    </source>
</evidence>
<dbReference type="PANTHER" id="PTHR30298">
    <property type="entry name" value="H REPEAT-ASSOCIATED PREDICTED TRANSPOSASE"/>
    <property type="match status" value="1"/>
</dbReference>
<proteinExistence type="predicted"/>
<dbReference type="GO" id="GO:0006313">
    <property type="term" value="P:DNA transposition"/>
    <property type="evidence" value="ECO:0007669"/>
    <property type="project" value="InterPro"/>
</dbReference>
<comment type="caution">
    <text evidence="2">The sequence shown here is derived from an EMBL/GenBank/DDBJ whole genome shotgun (WGS) entry which is preliminary data.</text>
</comment>
<gene>
    <name evidence="2" type="ORF">S01H1_11248</name>
</gene>